<keyword evidence="1" id="KW-1133">Transmembrane helix</keyword>
<organism evidence="2 3">
    <name type="scientific">Candidatus Enterococcus testudinis</name>
    <dbReference type="NCBI Taxonomy" id="1834191"/>
    <lineage>
        <taxon>Bacteria</taxon>
        <taxon>Bacillati</taxon>
        <taxon>Bacillota</taxon>
        <taxon>Bacilli</taxon>
        <taxon>Lactobacillales</taxon>
        <taxon>Enterococcaceae</taxon>
        <taxon>Enterococcus</taxon>
    </lineage>
</organism>
<evidence type="ECO:0000313" key="2">
    <source>
        <dbReference type="EMBL" id="OTN76784.1"/>
    </source>
</evidence>
<dbReference type="AlphaFoldDB" id="A0A242A6Y3"/>
<comment type="caution">
    <text evidence="2">The sequence shown here is derived from an EMBL/GenBank/DDBJ whole genome shotgun (WGS) entry which is preliminary data.</text>
</comment>
<evidence type="ECO:0000256" key="1">
    <source>
        <dbReference type="SAM" id="Phobius"/>
    </source>
</evidence>
<feature type="transmembrane region" description="Helical" evidence="1">
    <location>
        <begin position="79"/>
        <end position="102"/>
    </location>
</feature>
<dbReference type="EMBL" id="NGKU01000001">
    <property type="protein sequence ID" value="OTN76784.1"/>
    <property type="molecule type" value="Genomic_DNA"/>
</dbReference>
<gene>
    <name evidence="2" type="ORF">A5886_001863</name>
</gene>
<proteinExistence type="predicted"/>
<dbReference type="Pfam" id="PF04854">
    <property type="entry name" value="DUF624"/>
    <property type="match status" value="1"/>
</dbReference>
<sequence length="209" mass="23642">MDLDKMLRVNDFLLAVFKVVLLQILWLCITLLGGVIFGIGPATYALMKTYDRWLRLKEQPAVIRQFFLYSRERFRQSVLISWLIGILLGIVVTNLFTAGSWYVQMANLLFLIALLFMFTNVYSVMAAVKYPSLKDILKGSLLLGFGYLHYSIITWTILIVGYLLIATYLPIIIVVAGVSMCGFVIATSAKKIFNDIHIKESHTADMTIG</sequence>
<dbReference type="InterPro" id="IPR006938">
    <property type="entry name" value="DUF624"/>
</dbReference>
<dbReference type="Proteomes" id="UP000195043">
    <property type="component" value="Unassembled WGS sequence"/>
</dbReference>
<feature type="transmembrane region" description="Helical" evidence="1">
    <location>
        <begin position="20"/>
        <end position="47"/>
    </location>
</feature>
<protein>
    <recommendedName>
        <fullName evidence="4">Integral membrane protein</fullName>
    </recommendedName>
</protein>
<accession>A0A242A6Y3</accession>
<evidence type="ECO:0000313" key="3">
    <source>
        <dbReference type="Proteomes" id="UP000195043"/>
    </source>
</evidence>
<feature type="transmembrane region" description="Helical" evidence="1">
    <location>
        <begin position="108"/>
        <end position="128"/>
    </location>
</feature>
<feature type="transmembrane region" description="Helical" evidence="1">
    <location>
        <begin position="140"/>
        <end position="165"/>
    </location>
</feature>
<dbReference type="RefSeq" id="WP_086274790.1">
    <property type="nucleotide sequence ID" value="NZ_NGKU01000001.1"/>
</dbReference>
<evidence type="ECO:0008006" key="4">
    <source>
        <dbReference type="Google" id="ProtNLM"/>
    </source>
</evidence>
<reference evidence="2 3" key="1">
    <citation type="submission" date="2017-05" db="EMBL/GenBank/DDBJ databases">
        <title>The Genome Sequence of Enterococcus sp. 8G7_MSG3316.</title>
        <authorList>
            <consortium name="The Broad Institute Genomics Platform"/>
            <consortium name="The Broad Institute Genomic Center for Infectious Diseases"/>
            <person name="Earl A."/>
            <person name="Manson A."/>
            <person name="Schwartman J."/>
            <person name="Gilmore M."/>
            <person name="Abouelleil A."/>
            <person name="Cao P."/>
            <person name="Chapman S."/>
            <person name="Cusick C."/>
            <person name="Shea T."/>
            <person name="Young S."/>
            <person name="Neafsey D."/>
            <person name="Nusbaum C."/>
            <person name="Birren B."/>
        </authorList>
    </citation>
    <scope>NUCLEOTIDE SEQUENCE [LARGE SCALE GENOMIC DNA]</scope>
    <source>
        <strain evidence="2 3">8G7_MSG3316</strain>
    </source>
</reference>
<keyword evidence="1" id="KW-0812">Transmembrane</keyword>
<keyword evidence="1" id="KW-0472">Membrane</keyword>
<name>A0A242A6Y3_9ENTE</name>
<dbReference type="OrthoDB" id="2182676at2"/>
<keyword evidence="3" id="KW-1185">Reference proteome</keyword>
<feature type="transmembrane region" description="Helical" evidence="1">
    <location>
        <begin position="171"/>
        <end position="189"/>
    </location>
</feature>
<dbReference type="STRING" id="1834191.A5886_001863"/>